<reference evidence="1 2" key="1">
    <citation type="journal article" date="2016" name="Sci. Rep.">
        <title>Metabolic traits of an uncultured archaeal lineage -MSBL1- from brine pools of the Red Sea.</title>
        <authorList>
            <person name="Mwirichia R."/>
            <person name="Alam I."/>
            <person name="Rashid M."/>
            <person name="Vinu M."/>
            <person name="Ba-Alawi W."/>
            <person name="Anthony Kamau A."/>
            <person name="Kamanda Ngugi D."/>
            <person name="Goker M."/>
            <person name="Klenk H.P."/>
            <person name="Bajic V."/>
            <person name="Stingl U."/>
        </authorList>
    </citation>
    <scope>NUCLEOTIDE SEQUENCE [LARGE SCALE GENOMIC DNA]</scope>
    <source>
        <strain evidence="1">SCGC-AAA259E22</strain>
    </source>
</reference>
<evidence type="ECO:0000313" key="2">
    <source>
        <dbReference type="Proteomes" id="UP000070657"/>
    </source>
</evidence>
<gene>
    <name evidence="1" type="ORF">AKJ66_02520</name>
</gene>
<proteinExistence type="predicted"/>
<name>A0A133UGB2_9EURY</name>
<dbReference type="NCBIfam" id="NF041770">
    <property type="entry name" value="CFI_box_CTERM"/>
    <property type="match status" value="1"/>
</dbReference>
<evidence type="ECO:0000313" key="1">
    <source>
        <dbReference type="EMBL" id="KXA93221.1"/>
    </source>
</evidence>
<dbReference type="InterPro" id="IPR049886">
    <property type="entry name" value="CFI_box_CTERM_dom"/>
</dbReference>
<sequence length="333" mass="39479">MPNREDHVRHCEKLYGYSFEEIHKWMDGTVKSRGPTHRVDRHDIKRTPDKAFGIFKDKVPEKYREYIKDAVKDHIELDERKNKVKRVSSEKELFAKEDWTIEDTRKFERKEIKKVRGRKDKYERWEREMLKGTDIPRVSTSEEIIQEKRCYLLGKMAECIDKWIRVGSKNLISLSVKSYDPLTGEKMDLGDIANEFRRNHNKLKKILEKDEDKRMSDQSFLDAKWKFAILLQTAFSFNDWKYVNGEMIKKIDRQKKKSKCFIATASLGSPSHPQLDYLREFRDDKLLTSSIGRAVVHIYYRLSPTIANIISRSSSLRKMGRRLIIGPMIQAVR</sequence>
<keyword evidence="2" id="KW-1185">Reference proteome</keyword>
<accession>A0A133UGB2</accession>
<protein>
    <submittedName>
        <fullName evidence="1">Uncharacterized protein</fullName>
    </submittedName>
</protein>
<dbReference type="EMBL" id="LHXP01000025">
    <property type="protein sequence ID" value="KXA93221.1"/>
    <property type="molecule type" value="Genomic_DNA"/>
</dbReference>
<dbReference type="Proteomes" id="UP000070657">
    <property type="component" value="Unassembled WGS sequence"/>
</dbReference>
<dbReference type="AlphaFoldDB" id="A0A133UGB2"/>
<comment type="caution">
    <text evidence="1">The sequence shown here is derived from an EMBL/GenBank/DDBJ whole genome shotgun (WGS) entry which is preliminary data.</text>
</comment>
<organism evidence="1 2">
    <name type="scientific">candidate division MSBL1 archaeon SCGC-AAA259E22</name>
    <dbReference type="NCBI Taxonomy" id="1698265"/>
    <lineage>
        <taxon>Archaea</taxon>
        <taxon>Methanobacteriati</taxon>
        <taxon>Methanobacteriota</taxon>
        <taxon>candidate division MSBL1</taxon>
    </lineage>
</organism>